<organism evidence="1 2">
    <name type="scientific">Ligilactobacillus salivarius str. Ren</name>
    <dbReference type="NCBI Taxonomy" id="1194971"/>
    <lineage>
        <taxon>Bacteria</taxon>
        <taxon>Bacillati</taxon>
        <taxon>Bacillota</taxon>
        <taxon>Bacilli</taxon>
        <taxon>Lactobacillales</taxon>
        <taxon>Lactobacillaceae</taxon>
        <taxon>Ligilactobacillus</taxon>
    </lineage>
</organism>
<evidence type="ECO:0000313" key="1">
    <source>
        <dbReference type="EMBL" id="AKI03888.1"/>
    </source>
</evidence>
<dbReference type="EMBL" id="CP011403">
    <property type="protein sequence ID" value="AKI03888.1"/>
    <property type="molecule type" value="Genomic_DNA"/>
</dbReference>
<dbReference type="Pfam" id="PF22860">
    <property type="entry name" value="DUF7017"/>
    <property type="match status" value="1"/>
</dbReference>
<name>A0A0F7PSL0_9LACO</name>
<dbReference type="InterPro" id="IPR054283">
    <property type="entry name" value="DUF7017"/>
</dbReference>
<gene>
    <name evidence="1" type="ORF">LsR_00337</name>
</gene>
<dbReference type="Proteomes" id="UP000035027">
    <property type="component" value="Chromosome"/>
</dbReference>
<dbReference type="PATRIC" id="fig|1194971.3.peg.338"/>
<evidence type="ECO:0000313" key="2">
    <source>
        <dbReference type="Proteomes" id="UP000035027"/>
    </source>
</evidence>
<dbReference type="AlphaFoldDB" id="A0A0F7PSL0"/>
<accession>A0A0F7PSL0</accession>
<proteinExistence type="predicted"/>
<protein>
    <submittedName>
        <fullName evidence="1">Uncharacterized protein</fullName>
    </submittedName>
</protein>
<reference evidence="1 2" key="1">
    <citation type="submission" date="2015-05" db="EMBL/GenBank/DDBJ databases">
        <title>Complete genome sequence of Lactobacillus salivarius Ren, a probiotic strain with antitumor activity.</title>
        <authorList>
            <person name="Sun E."/>
            <person name="Zhao L."/>
            <person name="Liu S."/>
            <person name="Zhang M."/>
            <person name="Guo H."/>
            <person name="Ren F."/>
        </authorList>
    </citation>
    <scope>NUCLEOTIDE SEQUENCE [LARGE SCALE GENOMIC DNA]</scope>
    <source>
        <strain evidence="1 2">Ren</strain>
    </source>
</reference>
<sequence>MRTMNDVEKMIAVRDVDGLNDTISFLRKDGRLVEAYNVCKLAQQNNLDVTASAAWVLYDFLKADSEFTKYMRLVQENYEIQKTIFSDDYEIGYFSLYIKLTQAQIIRKAWKLSKQEKWDELHKLVTTSFTFFVNQEFNLADWDSELTSTDNYYSGKNQMVGISGFLGDLISCYVRSEHFLHADIQTIMNEVLNFYSKYKDNYIYMGKILGIMLTAVIWEKYKSKDYAAIDRCCKLVVREIDREHFSGTPFELILVLSQIKYYQLGNNKVEITKRENGYIYLVEKVLDFSKIPDDYLSPTKNVMEDKEYASKIIQIMQGYAKSLCNRSDSIERYLKVVLEIFALEKTKRLREYRGHYGKNLINDFIRVYGYVEYVQDKKHLIQEYGSFLKKKEQLSCNDDLIRESIGENIIYLVYKTTPKEFENLTDTLIAELPVTIFENKVTEFNKALLITKFNISNPKEYLRLMTWVLSNDKSFVVENFKEVENPDDPSRPYPSDFSKLLSSYYTAVSRTNSDILASLDLWLDKLSEVKKFYTSNKTVVEFLRIFLKLAKENSDSLTQQQVQVIIDKLGSVVFENYKGNKWIGYYYCKILLDHDFDEEAGKAFDKFLVTDRGNSWLWKAYADFVKDDSELRIAALFEFLKTKGDSDEVRKEIIEYLIAAKNSEYYGPIKFELSKIKDKEYKAKLENLPWYVETQLPENNQEIYRKFTKMIEQKFNEKIEKRNFYVVGSDGKKFIDIVVLDKNGEKVEGIIIDEELLKKINLYECYFARLVPKKVKKAGMKPRFELVGDVEETTDYTFKVKFIQNYEGVYKQGLDLWDNRDLIVTDYENKRIPAWMVEDYHLQNDDKVRVTQKLKQKKNKLLWQIVDIKKLETE</sequence>